<dbReference type="InterPro" id="IPR058852">
    <property type="entry name" value="HTH_77"/>
</dbReference>
<dbReference type="SUPFAM" id="SSF52540">
    <property type="entry name" value="P-loop containing nucleoside triphosphate hydrolases"/>
    <property type="match status" value="1"/>
</dbReference>
<evidence type="ECO:0000259" key="4">
    <source>
        <dbReference type="PROSITE" id="PS50043"/>
    </source>
</evidence>
<dbReference type="GO" id="GO:0004016">
    <property type="term" value="F:adenylate cyclase activity"/>
    <property type="evidence" value="ECO:0007669"/>
    <property type="project" value="UniProtKB-ARBA"/>
</dbReference>
<dbReference type="InterPro" id="IPR000792">
    <property type="entry name" value="Tscrpt_reg_LuxR_C"/>
</dbReference>
<protein>
    <submittedName>
        <fullName evidence="6">LuxR family transcriptional regulator</fullName>
    </submittedName>
</protein>
<dbReference type="Pfam" id="PF00196">
    <property type="entry name" value="GerE"/>
    <property type="match status" value="1"/>
</dbReference>
<organism evidence="6 7">
    <name type="scientific">Mycobacterium vicinigordonae</name>
    <dbReference type="NCBI Taxonomy" id="1719132"/>
    <lineage>
        <taxon>Bacteria</taxon>
        <taxon>Bacillati</taxon>
        <taxon>Actinomycetota</taxon>
        <taxon>Actinomycetes</taxon>
        <taxon>Mycobacteriales</taxon>
        <taxon>Mycobacteriaceae</taxon>
        <taxon>Mycobacterium</taxon>
    </lineage>
</organism>
<dbReference type="Gene3D" id="3.40.50.300">
    <property type="entry name" value="P-loop containing nucleotide triphosphate hydrolases"/>
    <property type="match status" value="1"/>
</dbReference>
<dbReference type="PRINTS" id="PR00364">
    <property type="entry name" value="DISEASERSIST"/>
</dbReference>
<proteinExistence type="predicted"/>
<gene>
    <name evidence="6" type="ORF">H0P51_24455</name>
</gene>
<evidence type="ECO:0000313" key="7">
    <source>
        <dbReference type="Proteomes" id="UP000510682"/>
    </source>
</evidence>
<dbReference type="Gene3D" id="1.10.10.10">
    <property type="entry name" value="Winged helix-like DNA-binding domain superfamily/Winged helix DNA-binding domain"/>
    <property type="match status" value="1"/>
</dbReference>
<dbReference type="PROSITE" id="PS50043">
    <property type="entry name" value="HTH_LUXR_2"/>
    <property type="match status" value="1"/>
</dbReference>
<dbReference type="PROSITE" id="PS00622">
    <property type="entry name" value="HTH_LUXR_1"/>
    <property type="match status" value="1"/>
</dbReference>
<dbReference type="SUPFAM" id="SSF48452">
    <property type="entry name" value="TPR-like"/>
    <property type="match status" value="1"/>
</dbReference>
<dbReference type="GO" id="GO:0035556">
    <property type="term" value="P:intracellular signal transduction"/>
    <property type="evidence" value="ECO:0007669"/>
    <property type="project" value="InterPro"/>
</dbReference>
<name>A0A7D6E0B2_9MYCO</name>
<dbReference type="InterPro" id="IPR016032">
    <property type="entry name" value="Sig_transdc_resp-reg_C-effctor"/>
</dbReference>
<dbReference type="Pfam" id="PF13191">
    <property type="entry name" value="AAA_16"/>
    <property type="match status" value="1"/>
</dbReference>
<keyword evidence="1" id="KW-0805">Transcription regulation</keyword>
<evidence type="ECO:0000256" key="2">
    <source>
        <dbReference type="ARBA" id="ARBA00023125"/>
    </source>
</evidence>
<reference evidence="6 7" key="2">
    <citation type="submission" date="2020-07" db="EMBL/GenBank/DDBJ databases">
        <authorList>
            <person name="Yu X."/>
        </authorList>
    </citation>
    <scope>NUCLEOTIDE SEQUENCE [LARGE SCALE GENOMIC DNA]</scope>
    <source>
        <strain evidence="7">24</strain>
    </source>
</reference>
<dbReference type="PROSITE" id="PS50125">
    <property type="entry name" value="GUANYLATE_CYCLASE_2"/>
    <property type="match status" value="1"/>
</dbReference>
<dbReference type="Pfam" id="PF25872">
    <property type="entry name" value="HTH_77"/>
    <property type="match status" value="1"/>
</dbReference>
<evidence type="ECO:0000313" key="6">
    <source>
        <dbReference type="EMBL" id="QLL06821.1"/>
    </source>
</evidence>
<dbReference type="GO" id="GO:0009190">
    <property type="term" value="P:cyclic nucleotide biosynthetic process"/>
    <property type="evidence" value="ECO:0007669"/>
    <property type="project" value="InterPro"/>
</dbReference>
<dbReference type="Proteomes" id="UP000510682">
    <property type="component" value="Chromosome"/>
</dbReference>
<evidence type="ECO:0000256" key="3">
    <source>
        <dbReference type="ARBA" id="ARBA00023163"/>
    </source>
</evidence>
<dbReference type="GO" id="GO:0003677">
    <property type="term" value="F:DNA binding"/>
    <property type="evidence" value="ECO:0007669"/>
    <property type="project" value="UniProtKB-KW"/>
</dbReference>
<keyword evidence="2" id="KW-0238">DNA-binding</keyword>
<dbReference type="InterPro" id="IPR001054">
    <property type="entry name" value="A/G_cyclase"/>
</dbReference>
<dbReference type="PANTHER" id="PTHR47691">
    <property type="entry name" value="REGULATOR-RELATED"/>
    <property type="match status" value="1"/>
</dbReference>
<dbReference type="CDD" id="cd07302">
    <property type="entry name" value="CHD"/>
    <property type="match status" value="1"/>
</dbReference>
<keyword evidence="3" id="KW-0804">Transcription</keyword>
<dbReference type="InterPro" id="IPR036388">
    <property type="entry name" value="WH-like_DNA-bd_sf"/>
</dbReference>
<dbReference type="GO" id="GO:0006355">
    <property type="term" value="P:regulation of DNA-templated transcription"/>
    <property type="evidence" value="ECO:0007669"/>
    <property type="project" value="InterPro"/>
</dbReference>
<dbReference type="CDD" id="cd06170">
    <property type="entry name" value="LuxR_C_like"/>
    <property type="match status" value="1"/>
</dbReference>
<keyword evidence="7" id="KW-1185">Reference proteome</keyword>
<evidence type="ECO:0000259" key="5">
    <source>
        <dbReference type="PROSITE" id="PS50125"/>
    </source>
</evidence>
<accession>A0A7D6E0B2</accession>
<dbReference type="SUPFAM" id="SSF46894">
    <property type="entry name" value="C-terminal effector domain of the bipartite response regulators"/>
    <property type="match status" value="1"/>
</dbReference>
<feature type="domain" description="HTH luxR-type" evidence="4">
    <location>
        <begin position="1032"/>
        <end position="1097"/>
    </location>
</feature>
<dbReference type="Gene3D" id="3.30.70.1230">
    <property type="entry name" value="Nucleotide cyclase"/>
    <property type="match status" value="2"/>
</dbReference>
<feature type="domain" description="Guanylate cyclase" evidence="5">
    <location>
        <begin position="28"/>
        <end position="136"/>
    </location>
</feature>
<reference evidence="7" key="3">
    <citation type="submission" date="2023-07" db="EMBL/GenBank/DDBJ databases">
        <title>Description of Mycobacterium gordonae subsp. intergordonae subsp.nov. and Mycobacterium gordonae subsp. gordonae subsp. nov.</title>
        <authorList>
            <person name="Huang H."/>
        </authorList>
    </citation>
    <scope>NUCLEOTIDE SEQUENCE [LARGE SCALE GENOMIC DNA]</scope>
    <source>
        <strain evidence="7">24</strain>
    </source>
</reference>
<dbReference type="SMART" id="SM00044">
    <property type="entry name" value="CYCc"/>
    <property type="match status" value="1"/>
</dbReference>
<dbReference type="InterPro" id="IPR027417">
    <property type="entry name" value="P-loop_NTPase"/>
</dbReference>
<dbReference type="InterPro" id="IPR011990">
    <property type="entry name" value="TPR-like_helical_dom_sf"/>
</dbReference>
<dbReference type="InterPro" id="IPR029787">
    <property type="entry name" value="Nucleotide_cyclase"/>
</dbReference>
<dbReference type="RefSeq" id="WP_180915398.1">
    <property type="nucleotide sequence ID" value="NZ_CP059165.1"/>
</dbReference>
<dbReference type="FunFam" id="1.10.10.10:FF:000553">
    <property type="entry name" value="Transcriptional regulator, LuxR family"/>
    <property type="match status" value="1"/>
</dbReference>
<dbReference type="KEGG" id="mgor:H0P51_24455"/>
<dbReference type="PANTHER" id="PTHR47691:SF3">
    <property type="entry name" value="HTH-TYPE TRANSCRIPTIONAL REGULATOR RV0890C-RELATED"/>
    <property type="match status" value="1"/>
</dbReference>
<dbReference type="SMART" id="SM00421">
    <property type="entry name" value="HTH_LUXR"/>
    <property type="match status" value="1"/>
</dbReference>
<sequence>MGESDPRADTSPVNWSCGVSELPTGTVTLLLADVEGSTALWQSCPADMTGAVARLDTTLARLVDDHHGVRAVEQGEGDSFVIAFSRASDAVACALALQLAPLAPLRLRIGLHSGEIQLRDTASYIGSTVNRAARVRDLAHGGQTVLTTATEQLVIDSLPGGVWLTDLGSYQLRDLARPERIVQLCHPDLLGEFPPLRSANIGAAQTVPIPLTSFVGRSAEITELEGILDEHRLVTLTGAGGVGKTRLASELAARVAGDAADPVHYVDLAPIADADLVEAAVAEAVGMHQQPGRSIVDVAAARIANRRALFVFDNCEHVREAAAAVVLSLLSRCPAVRVLATSREPLRLAAEVNWQVPSLALADEAVQLFADRARHVQPDFGLTVGNLDVVTEICRRLDGMPLAIELAAARMRALSAADIRDSLQDRFLLLNGGSHTAVRRQQTLRASVDWSHSMLGEAEAVLFRRLGVFAGGFDLDSVVAVCECGQRYQVLDQLTLLVEKSLVQANSVDDRARYRMLETIRDYALEKLEEAGEADAVLTRHRNHYSSLAAELDVSARDDFRRRVDRVEADIDNMRAAFTYCCGGGEHAAALALASSLQPLWQGRGRLREGLTWFDAILTDKGLDPDDVAPEVYARAIADKVFLDSFTVAHYPMDQAERAVETARGLGDHALLSRTLTACGCLAGLDFDLAARYLSEANELARLTGDDWRLSQILGRQAYLAAMAGDPVAASAIGVEGADIANALDDWSNEHSCRWAIGMSQMFRADLAGAVETYRRVFADCESDSDGVGMMLCLISQGCTLVYRGEVAEANRIGRAAMAAGAELDVMLERAAGTVMAMAAVAQGDADSARAISRTVWEFPAVQRGTVAITAITQCAHLDGDLARARELADEAVTSLAGWHRMYALGIRAHIASDLGDYEQSRRDVREALSVATTNQGRLGVPLILEALARLAVQADRHTDATRILAAADAMRNGTGEFRFPIYQGSYRAALDTCVNMLGDNGFQEVWAEGAALSPEDAIAYAMRGRGERKRPGTGWAALTPTEIDVARLVSDGLTNKDIAERLFVSPRTVQAHLTHMYTKLGYTSRVQLAQEAVRRNGPG</sequence>
<dbReference type="Gene3D" id="1.25.40.10">
    <property type="entry name" value="Tetratricopeptide repeat domain"/>
    <property type="match status" value="1"/>
</dbReference>
<dbReference type="EMBL" id="CP059165">
    <property type="protein sequence ID" value="QLL06821.1"/>
    <property type="molecule type" value="Genomic_DNA"/>
</dbReference>
<dbReference type="PRINTS" id="PR00038">
    <property type="entry name" value="HTHLUXR"/>
</dbReference>
<dbReference type="SUPFAM" id="SSF55073">
    <property type="entry name" value="Nucleotide cyclase"/>
    <property type="match status" value="1"/>
</dbReference>
<reference evidence="7" key="1">
    <citation type="submission" date="2020-07" db="EMBL/GenBank/DDBJ databases">
        <title>Description of Mycobacterium gordonae subsp. intergordonae subsp.nov. and Mycobacterium gordonae subsp. gordonae subsp. nov.</title>
        <authorList>
            <person name="Yu X."/>
        </authorList>
    </citation>
    <scope>NUCLEOTIDE SEQUENCE [LARGE SCALE GENOMIC DNA]</scope>
    <source>
        <strain evidence="7">24</strain>
    </source>
</reference>
<dbReference type="Pfam" id="PF00211">
    <property type="entry name" value="Guanylate_cyc"/>
    <property type="match status" value="1"/>
</dbReference>
<evidence type="ECO:0000256" key="1">
    <source>
        <dbReference type="ARBA" id="ARBA00023015"/>
    </source>
</evidence>
<dbReference type="InterPro" id="IPR041664">
    <property type="entry name" value="AAA_16"/>
</dbReference>
<dbReference type="AlphaFoldDB" id="A0A7D6E0B2"/>